<dbReference type="EMBL" id="GGEC01048103">
    <property type="protein sequence ID" value="MBX28587.1"/>
    <property type="molecule type" value="Transcribed_RNA"/>
</dbReference>
<dbReference type="AlphaFoldDB" id="A0A2P2MEF7"/>
<keyword evidence="1" id="KW-1133">Transmembrane helix</keyword>
<evidence type="ECO:0000256" key="1">
    <source>
        <dbReference type="SAM" id="Phobius"/>
    </source>
</evidence>
<sequence>MFKKTTIKVTYNCIKLWYSPILDGIALVILSFLSTLLNT</sequence>
<keyword evidence="1" id="KW-0812">Transmembrane</keyword>
<protein>
    <submittedName>
        <fullName evidence="2">Uncharacterized protein MANES_06G174700</fullName>
    </submittedName>
</protein>
<reference evidence="2" key="1">
    <citation type="submission" date="2018-02" db="EMBL/GenBank/DDBJ databases">
        <title>Rhizophora mucronata_Transcriptome.</title>
        <authorList>
            <person name="Meera S.P."/>
            <person name="Sreeshan A."/>
            <person name="Augustine A."/>
        </authorList>
    </citation>
    <scope>NUCLEOTIDE SEQUENCE</scope>
    <source>
        <tissue evidence="2">Leaf</tissue>
    </source>
</reference>
<keyword evidence="1" id="KW-0472">Membrane</keyword>
<proteinExistence type="predicted"/>
<name>A0A2P2MEF7_RHIMU</name>
<organism evidence="2">
    <name type="scientific">Rhizophora mucronata</name>
    <name type="common">Asiatic mangrove</name>
    <dbReference type="NCBI Taxonomy" id="61149"/>
    <lineage>
        <taxon>Eukaryota</taxon>
        <taxon>Viridiplantae</taxon>
        <taxon>Streptophyta</taxon>
        <taxon>Embryophyta</taxon>
        <taxon>Tracheophyta</taxon>
        <taxon>Spermatophyta</taxon>
        <taxon>Magnoliopsida</taxon>
        <taxon>eudicotyledons</taxon>
        <taxon>Gunneridae</taxon>
        <taxon>Pentapetalae</taxon>
        <taxon>rosids</taxon>
        <taxon>fabids</taxon>
        <taxon>Malpighiales</taxon>
        <taxon>Rhizophoraceae</taxon>
        <taxon>Rhizophora</taxon>
    </lineage>
</organism>
<accession>A0A2P2MEF7</accession>
<feature type="transmembrane region" description="Helical" evidence="1">
    <location>
        <begin position="16"/>
        <end position="37"/>
    </location>
</feature>
<evidence type="ECO:0000313" key="2">
    <source>
        <dbReference type="EMBL" id="MBX28587.1"/>
    </source>
</evidence>